<sequence>MLLLLLLLFPNMASALSRNPLAQALTDITNLRLSPSCWSVDPPHFSFFLLCEVLSLLASTYRKVSSIIEAIENSYMVMGSAALPKCAEPAHPPACHPAISQLPVRLDSGLEATKMFQPSSSQPFVLLGCSSLPIASPDVYHACGFGWTLGQWLAQYADTKYIAFWRIPLPTRTMRPRRTPNSGEESAMDTQKPTSLSPLWHAYPGQKPVARFTQAKIPELLGQDDATDLTEIIEFVDQHDELKPGAHPGVYLPVGIPKKLGRLQIGHIGIRGADIGVEGR</sequence>
<evidence type="ECO:0000256" key="1">
    <source>
        <dbReference type="SAM" id="MobiDB-lite"/>
    </source>
</evidence>
<gene>
    <name evidence="3" type="ORF">B0J12DRAFT_703449</name>
</gene>
<organism evidence="3 4">
    <name type="scientific">Macrophomina phaseolina</name>
    <dbReference type="NCBI Taxonomy" id="35725"/>
    <lineage>
        <taxon>Eukaryota</taxon>
        <taxon>Fungi</taxon>
        <taxon>Dikarya</taxon>
        <taxon>Ascomycota</taxon>
        <taxon>Pezizomycotina</taxon>
        <taxon>Dothideomycetes</taxon>
        <taxon>Dothideomycetes incertae sedis</taxon>
        <taxon>Botryosphaeriales</taxon>
        <taxon>Botryosphaeriaceae</taxon>
        <taxon>Macrophomina</taxon>
    </lineage>
</organism>
<feature type="signal peptide" evidence="2">
    <location>
        <begin position="1"/>
        <end position="15"/>
    </location>
</feature>
<accession>A0ABQ8FYU7</accession>
<feature type="chain" id="PRO_5045594437" evidence="2">
    <location>
        <begin position="16"/>
        <end position="280"/>
    </location>
</feature>
<evidence type="ECO:0000313" key="3">
    <source>
        <dbReference type="EMBL" id="KAH7036472.1"/>
    </source>
</evidence>
<reference evidence="3 4" key="1">
    <citation type="journal article" date="2021" name="Nat. Commun.">
        <title>Genetic determinants of endophytism in the Arabidopsis root mycobiome.</title>
        <authorList>
            <person name="Mesny F."/>
            <person name="Miyauchi S."/>
            <person name="Thiergart T."/>
            <person name="Pickel B."/>
            <person name="Atanasova L."/>
            <person name="Karlsson M."/>
            <person name="Huettel B."/>
            <person name="Barry K.W."/>
            <person name="Haridas S."/>
            <person name="Chen C."/>
            <person name="Bauer D."/>
            <person name="Andreopoulos W."/>
            <person name="Pangilinan J."/>
            <person name="LaButti K."/>
            <person name="Riley R."/>
            <person name="Lipzen A."/>
            <person name="Clum A."/>
            <person name="Drula E."/>
            <person name="Henrissat B."/>
            <person name="Kohler A."/>
            <person name="Grigoriev I.V."/>
            <person name="Martin F.M."/>
            <person name="Hacquard S."/>
        </authorList>
    </citation>
    <scope>NUCLEOTIDE SEQUENCE [LARGE SCALE GENOMIC DNA]</scope>
    <source>
        <strain evidence="3 4">MPI-SDFR-AT-0080</strain>
    </source>
</reference>
<comment type="caution">
    <text evidence="3">The sequence shown here is derived from an EMBL/GenBank/DDBJ whole genome shotgun (WGS) entry which is preliminary data.</text>
</comment>
<dbReference type="Proteomes" id="UP000774617">
    <property type="component" value="Unassembled WGS sequence"/>
</dbReference>
<evidence type="ECO:0000313" key="4">
    <source>
        <dbReference type="Proteomes" id="UP000774617"/>
    </source>
</evidence>
<feature type="region of interest" description="Disordered" evidence="1">
    <location>
        <begin position="174"/>
        <end position="195"/>
    </location>
</feature>
<keyword evidence="4" id="KW-1185">Reference proteome</keyword>
<protein>
    <submittedName>
        <fullName evidence="3">Uncharacterized protein</fullName>
    </submittedName>
</protein>
<name>A0ABQ8FYU7_9PEZI</name>
<feature type="compositionally biased region" description="Polar residues" evidence="1">
    <location>
        <begin position="181"/>
        <end position="195"/>
    </location>
</feature>
<keyword evidence="2" id="KW-0732">Signal</keyword>
<dbReference type="EMBL" id="JAGTJR010000035">
    <property type="protein sequence ID" value="KAH7036472.1"/>
    <property type="molecule type" value="Genomic_DNA"/>
</dbReference>
<evidence type="ECO:0000256" key="2">
    <source>
        <dbReference type="SAM" id="SignalP"/>
    </source>
</evidence>
<proteinExistence type="predicted"/>